<dbReference type="AlphaFoldDB" id="A0A7E4VSC7"/>
<evidence type="ECO:0000313" key="12">
    <source>
        <dbReference type="Proteomes" id="UP000492821"/>
    </source>
</evidence>
<dbReference type="GO" id="GO:0008307">
    <property type="term" value="F:structural constituent of muscle"/>
    <property type="evidence" value="ECO:0007669"/>
    <property type="project" value="TreeGrafter"/>
</dbReference>
<dbReference type="GO" id="GO:0060537">
    <property type="term" value="P:muscle tissue development"/>
    <property type="evidence" value="ECO:0007669"/>
    <property type="project" value="TreeGrafter"/>
</dbReference>
<dbReference type="WBParaSite" id="Pan_g24015.t2">
    <property type="protein sequence ID" value="Pan_g24015.t2"/>
    <property type="gene ID" value="Pan_g24015"/>
</dbReference>
<name>A0A7E4VSC7_PANRE</name>
<dbReference type="SMART" id="SM00132">
    <property type="entry name" value="LIM"/>
    <property type="match status" value="1"/>
</dbReference>
<evidence type="ECO:0000256" key="7">
    <source>
        <dbReference type="ARBA" id="ARBA00023242"/>
    </source>
</evidence>
<dbReference type="CDD" id="cd09404">
    <property type="entry name" value="LIM1_MLP84B_like"/>
    <property type="match status" value="1"/>
</dbReference>
<evidence type="ECO:0000256" key="2">
    <source>
        <dbReference type="ARBA" id="ARBA00022541"/>
    </source>
</evidence>
<dbReference type="PANTHER" id="PTHR24215">
    <property type="entry name" value="RHO-GTPASE-ACTIVATING PROTEIN LRG1"/>
    <property type="match status" value="1"/>
</dbReference>
<evidence type="ECO:0000256" key="8">
    <source>
        <dbReference type="PROSITE-ProRule" id="PRU00125"/>
    </source>
</evidence>
<dbReference type="InterPro" id="IPR001781">
    <property type="entry name" value="Znf_LIM"/>
</dbReference>
<dbReference type="Proteomes" id="UP000492821">
    <property type="component" value="Unassembled WGS sequence"/>
</dbReference>
<dbReference type="GO" id="GO:0042805">
    <property type="term" value="F:actinin binding"/>
    <property type="evidence" value="ECO:0007669"/>
    <property type="project" value="TreeGrafter"/>
</dbReference>
<evidence type="ECO:0000256" key="1">
    <source>
        <dbReference type="ARBA" id="ARBA00004123"/>
    </source>
</evidence>
<evidence type="ECO:0000256" key="10">
    <source>
        <dbReference type="SAM" id="SignalP"/>
    </source>
</evidence>
<comment type="subcellular location">
    <subcellularLocation>
        <location evidence="1">Nucleus</location>
    </subcellularLocation>
</comment>
<feature type="domain" description="LIM zinc-binding" evidence="11">
    <location>
        <begin position="130"/>
        <end position="190"/>
    </location>
</feature>
<keyword evidence="12" id="KW-1185">Reference proteome</keyword>
<reference evidence="13" key="2">
    <citation type="submission" date="2020-10" db="UniProtKB">
        <authorList>
            <consortium name="WormBaseParasite"/>
        </authorList>
    </citation>
    <scope>IDENTIFICATION</scope>
</reference>
<keyword evidence="4" id="KW-0677">Repeat</keyword>
<dbReference type="PROSITE" id="PS50023">
    <property type="entry name" value="LIM_DOMAIN_2"/>
    <property type="match status" value="1"/>
</dbReference>
<feature type="region of interest" description="Disordered" evidence="9">
    <location>
        <begin position="51"/>
        <end position="73"/>
    </location>
</feature>
<proteinExistence type="predicted"/>
<dbReference type="GO" id="GO:0007517">
    <property type="term" value="P:muscle organ development"/>
    <property type="evidence" value="ECO:0007669"/>
    <property type="project" value="UniProtKB-KW"/>
</dbReference>
<evidence type="ECO:0000256" key="6">
    <source>
        <dbReference type="ARBA" id="ARBA00023038"/>
    </source>
</evidence>
<dbReference type="PROSITE" id="PS00478">
    <property type="entry name" value="LIM_DOMAIN_1"/>
    <property type="match status" value="1"/>
</dbReference>
<evidence type="ECO:0000313" key="13">
    <source>
        <dbReference type="WBParaSite" id="Pan_g24015.t2"/>
    </source>
</evidence>
<protein>
    <submittedName>
        <fullName evidence="13">LIM zinc-binding domain-containing protein</fullName>
    </submittedName>
</protein>
<keyword evidence="7" id="KW-0539">Nucleus</keyword>
<dbReference type="SUPFAM" id="SSF57716">
    <property type="entry name" value="Glucocorticoid receptor-like (DNA-binding domain)"/>
    <property type="match status" value="2"/>
</dbReference>
<accession>A0A7E4VSC7</accession>
<feature type="chain" id="PRO_5028914420" evidence="10">
    <location>
        <begin position="22"/>
        <end position="236"/>
    </location>
</feature>
<keyword evidence="5 8" id="KW-0862">Zinc</keyword>
<keyword evidence="3 8" id="KW-0479">Metal-binding</keyword>
<evidence type="ECO:0000256" key="9">
    <source>
        <dbReference type="SAM" id="MobiDB-lite"/>
    </source>
</evidence>
<organism evidence="12 13">
    <name type="scientific">Panagrellus redivivus</name>
    <name type="common">Microworm</name>
    <dbReference type="NCBI Taxonomy" id="6233"/>
    <lineage>
        <taxon>Eukaryota</taxon>
        <taxon>Metazoa</taxon>
        <taxon>Ecdysozoa</taxon>
        <taxon>Nematoda</taxon>
        <taxon>Chromadorea</taxon>
        <taxon>Rhabditida</taxon>
        <taxon>Tylenchina</taxon>
        <taxon>Panagrolaimomorpha</taxon>
        <taxon>Panagrolaimoidea</taxon>
        <taxon>Panagrolaimidae</taxon>
        <taxon>Panagrellus</taxon>
    </lineage>
</organism>
<evidence type="ECO:0000256" key="3">
    <source>
        <dbReference type="ARBA" id="ARBA00022723"/>
    </source>
</evidence>
<dbReference type="Pfam" id="PF00412">
    <property type="entry name" value="LIM"/>
    <property type="match status" value="1"/>
</dbReference>
<dbReference type="GO" id="GO:0045214">
    <property type="term" value="P:sarcomere organization"/>
    <property type="evidence" value="ECO:0007669"/>
    <property type="project" value="TreeGrafter"/>
</dbReference>
<evidence type="ECO:0000259" key="11">
    <source>
        <dbReference type="PROSITE" id="PS50023"/>
    </source>
</evidence>
<dbReference type="FunFam" id="2.10.110.10:FF:000001">
    <property type="entry name" value="Cysteine and glycine-rich protein 1"/>
    <property type="match status" value="1"/>
</dbReference>
<dbReference type="Gene3D" id="2.10.110.10">
    <property type="entry name" value="Cysteine Rich Protein"/>
    <property type="match status" value="1"/>
</dbReference>
<evidence type="ECO:0000256" key="5">
    <source>
        <dbReference type="ARBA" id="ARBA00022833"/>
    </source>
</evidence>
<feature type="signal peptide" evidence="10">
    <location>
        <begin position="1"/>
        <end position="21"/>
    </location>
</feature>
<reference evidence="12" key="1">
    <citation type="journal article" date="2013" name="Genetics">
        <title>The draft genome and transcriptome of Panagrellus redivivus are shaped by the harsh demands of a free-living lifestyle.</title>
        <authorList>
            <person name="Srinivasan J."/>
            <person name="Dillman A.R."/>
            <person name="Macchietto M.G."/>
            <person name="Heikkinen L."/>
            <person name="Lakso M."/>
            <person name="Fracchia K.M."/>
            <person name="Antoshechkin I."/>
            <person name="Mortazavi A."/>
            <person name="Wong G."/>
            <person name="Sternberg P.W."/>
        </authorList>
    </citation>
    <scope>NUCLEOTIDE SEQUENCE [LARGE SCALE GENOMIC DNA]</scope>
    <source>
        <strain evidence="12">MT8872</strain>
    </source>
</reference>
<keyword evidence="2" id="KW-0517">Myogenesis</keyword>
<sequence length="236" mass="25363">MEVVTAKVFAFFSILLWTAIIEPSSISSSSSEIGGCSSLSCTQTVLHSNSPVTPFSSASTTEQSGLDEEAKDPPCYARSQLSSVSATPTTTVSPVDMPPPQPAVCAFIVKRSAAASFCRFTMPFKPVEHPKCPKCGKSVYAAEEMVAGGYKWHKFCFKCTMCNKLLDSTNCCEHAAELYCKQCHGRKYGPKGIGFGIGAGALTMDTGEQFGNKEVEMTNRPMTAEAFTAPINPNHR</sequence>
<dbReference type="GO" id="GO:0030018">
    <property type="term" value="C:Z disc"/>
    <property type="evidence" value="ECO:0007669"/>
    <property type="project" value="TreeGrafter"/>
</dbReference>
<dbReference type="PANTHER" id="PTHR24215:SF35">
    <property type="entry name" value="MUSCLE LIM PROTEIN MLP84B"/>
    <property type="match status" value="1"/>
</dbReference>
<keyword evidence="6 8" id="KW-0440">LIM domain</keyword>
<dbReference type="GO" id="GO:0046872">
    <property type="term" value="F:metal ion binding"/>
    <property type="evidence" value="ECO:0007669"/>
    <property type="project" value="UniProtKB-KW"/>
</dbReference>
<feature type="compositionally biased region" description="Polar residues" evidence="9">
    <location>
        <begin position="51"/>
        <end position="64"/>
    </location>
</feature>
<evidence type="ECO:0000256" key="4">
    <source>
        <dbReference type="ARBA" id="ARBA00022737"/>
    </source>
</evidence>
<keyword evidence="10" id="KW-0732">Signal</keyword>
<dbReference type="GO" id="GO:0005634">
    <property type="term" value="C:nucleus"/>
    <property type="evidence" value="ECO:0007669"/>
    <property type="project" value="UniProtKB-SubCell"/>
</dbReference>